<organism evidence="3 4">
    <name type="scientific">Dethiosulfatibacter aminovorans DSM 17477</name>
    <dbReference type="NCBI Taxonomy" id="1121476"/>
    <lineage>
        <taxon>Bacteria</taxon>
        <taxon>Bacillati</taxon>
        <taxon>Bacillota</taxon>
        <taxon>Tissierellia</taxon>
        <taxon>Dethiosulfatibacter</taxon>
    </lineage>
</organism>
<evidence type="ECO:0000313" key="3">
    <source>
        <dbReference type="EMBL" id="SHI55002.1"/>
    </source>
</evidence>
<feature type="domain" description="Transcriptional regulator DauR-like HTH" evidence="2">
    <location>
        <begin position="140"/>
        <end position="202"/>
    </location>
</feature>
<evidence type="ECO:0000313" key="4">
    <source>
        <dbReference type="Proteomes" id="UP000184052"/>
    </source>
</evidence>
<name>A0A1M6C233_9FIRM</name>
<dbReference type="InterPro" id="IPR013559">
    <property type="entry name" value="YheO"/>
</dbReference>
<dbReference type="Pfam" id="PF13309">
    <property type="entry name" value="HTH_22"/>
    <property type="match status" value="1"/>
</dbReference>
<protein>
    <submittedName>
        <fullName evidence="3">Predicted transcriptional regulator YheO, contains PAS and DNA-binding HTH domains</fullName>
    </submittedName>
</protein>
<dbReference type="InterPro" id="IPR039446">
    <property type="entry name" value="DauR-like"/>
</dbReference>
<dbReference type="Pfam" id="PF08348">
    <property type="entry name" value="PAS_6"/>
    <property type="match status" value="1"/>
</dbReference>
<dbReference type="AlphaFoldDB" id="A0A1M6C233"/>
<evidence type="ECO:0000259" key="2">
    <source>
        <dbReference type="Pfam" id="PF13309"/>
    </source>
</evidence>
<feature type="domain" description="YheO-like" evidence="1">
    <location>
        <begin position="5"/>
        <end position="113"/>
    </location>
</feature>
<dbReference type="Proteomes" id="UP000184052">
    <property type="component" value="Unassembled WGS sequence"/>
</dbReference>
<reference evidence="3 4" key="1">
    <citation type="submission" date="2016-11" db="EMBL/GenBank/DDBJ databases">
        <authorList>
            <person name="Jaros S."/>
            <person name="Januszkiewicz K."/>
            <person name="Wedrychowicz H."/>
        </authorList>
    </citation>
    <scope>NUCLEOTIDE SEQUENCE [LARGE SCALE GENOMIC DNA]</scope>
    <source>
        <strain evidence="3 4">DSM 17477</strain>
    </source>
</reference>
<dbReference type="RefSeq" id="WP_073046765.1">
    <property type="nucleotide sequence ID" value="NZ_FQZL01000005.1"/>
</dbReference>
<dbReference type="PANTHER" id="PTHR35568:SF1">
    <property type="entry name" value="TRANSCRIPTIONAL REGULATOR DAUR"/>
    <property type="match status" value="1"/>
</dbReference>
<proteinExistence type="predicted"/>
<dbReference type="GO" id="GO:0003677">
    <property type="term" value="F:DNA binding"/>
    <property type="evidence" value="ECO:0007669"/>
    <property type="project" value="UniProtKB-KW"/>
</dbReference>
<sequence>MEKLLIQFANFMSRVQGPSTEITLHNFRTGEILFLKHGYVTGRQPDYKNNSETLERIKELAENNQDYLVGYRRISSNDQPLRSSNMFIRDENGELAYVLCVNQNIKELEQFQNFLSYFTTSCIPLESTATNKEETIESLIDNIISDEIEKIKHSGLDIMTKEVRFDIINRLDKKGVFDVKGSVQKVCEVLNISQATMYNYLKEIHRD</sequence>
<dbReference type="InterPro" id="IPR039445">
    <property type="entry name" value="DauR-like_HTH"/>
</dbReference>
<dbReference type="EMBL" id="FQZL01000005">
    <property type="protein sequence ID" value="SHI55002.1"/>
    <property type="molecule type" value="Genomic_DNA"/>
</dbReference>
<evidence type="ECO:0000259" key="1">
    <source>
        <dbReference type="Pfam" id="PF08348"/>
    </source>
</evidence>
<dbReference type="PANTHER" id="PTHR35568">
    <property type="entry name" value="TRANSCRIPTIONAL REGULATOR DAUR"/>
    <property type="match status" value="1"/>
</dbReference>
<dbReference type="STRING" id="1121476.SAMN02745751_00551"/>
<gene>
    <name evidence="3" type="ORF">SAMN02745751_00551</name>
</gene>
<keyword evidence="3" id="KW-0238">DNA-binding</keyword>
<keyword evidence="4" id="KW-1185">Reference proteome</keyword>
<accession>A0A1M6C233</accession>